<dbReference type="PANTHER" id="PTHR30514:SF10">
    <property type="entry name" value="MURR_RPIR FAMILY TRANSCRIPTIONAL REGULATOR"/>
    <property type="match status" value="1"/>
</dbReference>
<dbReference type="SUPFAM" id="SSF46689">
    <property type="entry name" value="Homeodomain-like"/>
    <property type="match status" value="1"/>
</dbReference>
<evidence type="ECO:0000256" key="1">
    <source>
        <dbReference type="ARBA" id="ARBA00023015"/>
    </source>
</evidence>
<feature type="domain" description="HTH rpiR-type" evidence="4">
    <location>
        <begin position="1"/>
        <end position="75"/>
    </location>
</feature>
<evidence type="ECO:0000259" key="4">
    <source>
        <dbReference type="PROSITE" id="PS51071"/>
    </source>
</evidence>
<dbReference type="InterPro" id="IPR036388">
    <property type="entry name" value="WH-like_DNA-bd_sf"/>
</dbReference>
<evidence type="ECO:0000313" key="7">
    <source>
        <dbReference type="Proteomes" id="UP000035661"/>
    </source>
</evidence>
<evidence type="ECO:0000256" key="2">
    <source>
        <dbReference type="ARBA" id="ARBA00023125"/>
    </source>
</evidence>
<feature type="domain" description="SIS" evidence="5">
    <location>
        <begin position="117"/>
        <end position="258"/>
    </location>
</feature>
<dbReference type="PROSITE" id="PS51464">
    <property type="entry name" value="SIS"/>
    <property type="match status" value="1"/>
</dbReference>
<dbReference type="AlphaFoldDB" id="A0A0H3XLW3"/>
<dbReference type="SUPFAM" id="SSF53697">
    <property type="entry name" value="SIS domain"/>
    <property type="match status" value="1"/>
</dbReference>
<organism evidence="6 7">
    <name type="scientific">Spiroplasma eriocheiris</name>
    <dbReference type="NCBI Taxonomy" id="315358"/>
    <lineage>
        <taxon>Bacteria</taxon>
        <taxon>Bacillati</taxon>
        <taxon>Mycoplasmatota</taxon>
        <taxon>Mollicutes</taxon>
        <taxon>Entomoplasmatales</taxon>
        <taxon>Spiroplasmataceae</taxon>
        <taxon>Spiroplasma</taxon>
    </lineage>
</organism>
<dbReference type="InterPro" id="IPR009057">
    <property type="entry name" value="Homeodomain-like_sf"/>
</dbReference>
<dbReference type="InterPro" id="IPR046348">
    <property type="entry name" value="SIS_dom_sf"/>
</dbReference>
<dbReference type="PANTHER" id="PTHR30514">
    <property type="entry name" value="GLUCOKINASE"/>
    <property type="match status" value="1"/>
</dbReference>
<reference evidence="6 7" key="1">
    <citation type="journal article" date="2015" name="Genome Biol. Evol.">
        <title>Found and Lost: The Fates of Horizontally Acquired Genes in Arthropod-Symbiotic Spiroplasma.</title>
        <authorList>
            <person name="Lo W.S."/>
            <person name="Gasparich G.E."/>
            <person name="Kuo C.H."/>
        </authorList>
    </citation>
    <scope>NUCLEOTIDE SEQUENCE [LARGE SCALE GENOMIC DNA]</scope>
    <source>
        <strain evidence="7">TDA-040725-5</strain>
    </source>
</reference>
<dbReference type="KEGG" id="seri:SERIO_v1c10130"/>
<protein>
    <submittedName>
        <fullName evidence="6">RpiR family transcriptional regulator</fullName>
    </submittedName>
</protein>
<dbReference type="CDD" id="cd05013">
    <property type="entry name" value="SIS_RpiR"/>
    <property type="match status" value="1"/>
</dbReference>
<dbReference type="STRING" id="315358.SERIO_v1c10130"/>
<gene>
    <name evidence="6" type="ORF">SERIO_v1c10130</name>
</gene>
<keyword evidence="2" id="KW-0238">DNA-binding</keyword>
<dbReference type="Pfam" id="PF01380">
    <property type="entry name" value="SIS"/>
    <property type="match status" value="1"/>
</dbReference>
<dbReference type="RefSeq" id="WP_047791763.1">
    <property type="nucleotide sequence ID" value="NZ_CP011856.1"/>
</dbReference>
<dbReference type="InterPro" id="IPR035472">
    <property type="entry name" value="RpiR-like_SIS"/>
</dbReference>
<dbReference type="InterPro" id="IPR000281">
    <property type="entry name" value="HTH_RpiR"/>
</dbReference>
<sequence>MLKVLEYDKANLTDTEISIIEKIIEDPKFFTNKTITELAKNYYVSESTITRMAKHLGYENIKRLQMHVYERLNFLSKNYYINDTLALEDIVNNIRVYYSYSIHETIDNLDLPVLDGLINDLVIKKRIFTFGIGTSFLPCRVLSSNLNMIGHNCFATEDVHSLIVMMQNMRPEDLLIIFSKSGVTKEIVSIINLANKFNIEVALITNNKELNKLYQIKHLLLFELHSQENEGFPSLSAKVVQILIADIIFRALIKIKQPDLEDKIIRANNLTKNWNDENF</sequence>
<dbReference type="Pfam" id="PF01418">
    <property type="entry name" value="HTH_6"/>
    <property type="match status" value="1"/>
</dbReference>
<reference evidence="7" key="2">
    <citation type="submission" date="2015-06" db="EMBL/GenBank/DDBJ databases">
        <title>Complete genome sequence of Spiroplasma eriocheiris TDA-040725-5 (DSM 21848).</title>
        <authorList>
            <person name="Lo W.-S."/>
            <person name="Kuo C.-H."/>
        </authorList>
    </citation>
    <scope>NUCLEOTIDE SEQUENCE [LARGE SCALE GENOMIC DNA]</scope>
    <source>
        <strain evidence="7">TDA-040725-5</strain>
    </source>
</reference>
<dbReference type="GO" id="GO:0003677">
    <property type="term" value="F:DNA binding"/>
    <property type="evidence" value="ECO:0007669"/>
    <property type="project" value="UniProtKB-KW"/>
</dbReference>
<dbReference type="GO" id="GO:1901135">
    <property type="term" value="P:carbohydrate derivative metabolic process"/>
    <property type="evidence" value="ECO:0007669"/>
    <property type="project" value="InterPro"/>
</dbReference>
<evidence type="ECO:0000259" key="5">
    <source>
        <dbReference type="PROSITE" id="PS51464"/>
    </source>
</evidence>
<dbReference type="Proteomes" id="UP000035661">
    <property type="component" value="Chromosome"/>
</dbReference>
<dbReference type="PATRIC" id="fig|743698.3.peg.1023"/>
<dbReference type="GO" id="GO:0097367">
    <property type="term" value="F:carbohydrate derivative binding"/>
    <property type="evidence" value="ECO:0007669"/>
    <property type="project" value="InterPro"/>
</dbReference>
<dbReference type="PROSITE" id="PS51071">
    <property type="entry name" value="HTH_RPIR"/>
    <property type="match status" value="1"/>
</dbReference>
<keyword evidence="7" id="KW-1185">Reference proteome</keyword>
<dbReference type="EMBL" id="CP011856">
    <property type="protein sequence ID" value="AKM54569.1"/>
    <property type="molecule type" value="Genomic_DNA"/>
</dbReference>
<proteinExistence type="predicted"/>
<name>A0A0H3XLW3_9MOLU</name>
<evidence type="ECO:0000256" key="3">
    <source>
        <dbReference type="ARBA" id="ARBA00023163"/>
    </source>
</evidence>
<dbReference type="Gene3D" id="1.10.10.10">
    <property type="entry name" value="Winged helix-like DNA-binding domain superfamily/Winged helix DNA-binding domain"/>
    <property type="match status" value="1"/>
</dbReference>
<keyword evidence="3" id="KW-0804">Transcription</keyword>
<evidence type="ECO:0000313" key="6">
    <source>
        <dbReference type="EMBL" id="AKM54569.1"/>
    </source>
</evidence>
<dbReference type="InterPro" id="IPR047640">
    <property type="entry name" value="RpiR-like"/>
</dbReference>
<dbReference type="GO" id="GO:0003700">
    <property type="term" value="F:DNA-binding transcription factor activity"/>
    <property type="evidence" value="ECO:0007669"/>
    <property type="project" value="InterPro"/>
</dbReference>
<dbReference type="Gene3D" id="3.40.50.10490">
    <property type="entry name" value="Glucose-6-phosphate isomerase like protein, domain 1"/>
    <property type="match status" value="1"/>
</dbReference>
<dbReference type="InterPro" id="IPR001347">
    <property type="entry name" value="SIS_dom"/>
</dbReference>
<keyword evidence="1" id="KW-0805">Transcription regulation</keyword>
<accession>A0A0H3XLW3</accession>